<keyword evidence="3" id="KW-1185">Reference proteome</keyword>
<protein>
    <submittedName>
        <fullName evidence="2">Uncharacterized protein</fullName>
    </submittedName>
</protein>
<evidence type="ECO:0000313" key="3">
    <source>
        <dbReference type="Proteomes" id="UP001431783"/>
    </source>
</evidence>
<accession>A0AAW1VJD9</accession>
<organism evidence="2 3">
    <name type="scientific">Henosepilachna vigintioctopunctata</name>
    <dbReference type="NCBI Taxonomy" id="420089"/>
    <lineage>
        <taxon>Eukaryota</taxon>
        <taxon>Metazoa</taxon>
        <taxon>Ecdysozoa</taxon>
        <taxon>Arthropoda</taxon>
        <taxon>Hexapoda</taxon>
        <taxon>Insecta</taxon>
        <taxon>Pterygota</taxon>
        <taxon>Neoptera</taxon>
        <taxon>Endopterygota</taxon>
        <taxon>Coleoptera</taxon>
        <taxon>Polyphaga</taxon>
        <taxon>Cucujiformia</taxon>
        <taxon>Coccinelloidea</taxon>
        <taxon>Coccinellidae</taxon>
        <taxon>Epilachninae</taxon>
        <taxon>Epilachnini</taxon>
        <taxon>Henosepilachna</taxon>
    </lineage>
</organism>
<feature type="compositionally biased region" description="Low complexity" evidence="1">
    <location>
        <begin position="54"/>
        <end position="71"/>
    </location>
</feature>
<dbReference type="AlphaFoldDB" id="A0AAW1VJD9"/>
<feature type="region of interest" description="Disordered" evidence="1">
    <location>
        <begin position="1"/>
        <end position="75"/>
    </location>
</feature>
<gene>
    <name evidence="2" type="ORF">WA026_023024</name>
</gene>
<dbReference type="EMBL" id="JARQZJ010000142">
    <property type="protein sequence ID" value="KAK9892967.1"/>
    <property type="molecule type" value="Genomic_DNA"/>
</dbReference>
<comment type="caution">
    <text evidence="2">The sequence shown here is derived from an EMBL/GenBank/DDBJ whole genome shotgun (WGS) entry which is preliminary data.</text>
</comment>
<name>A0AAW1VJD9_9CUCU</name>
<sequence>MAKKGQTVRLQTELSSDEEWQKNLQRPELLDSSVSPPMHHRVLPHPLDIDRFPRLSTSSPSSHSETSLSPPMNHGLVMSHFVNSERPHQSPSVASAVHQSLQHSLVVPVQPTPPVSTPTISIDKPKLFKPYNSE</sequence>
<evidence type="ECO:0000256" key="1">
    <source>
        <dbReference type="SAM" id="MobiDB-lite"/>
    </source>
</evidence>
<proteinExistence type="predicted"/>
<dbReference type="Proteomes" id="UP001431783">
    <property type="component" value="Unassembled WGS sequence"/>
</dbReference>
<reference evidence="2 3" key="1">
    <citation type="submission" date="2023-03" db="EMBL/GenBank/DDBJ databases">
        <title>Genome insight into feeding habits of ladybird beetles.</title>
        <authorList>
            <person name="Li H.-S."/>
            <person name="Huang Y.-H."/>
            <person name="Pang H."/>
        </authorList>
    </citation>
    <scope>NUCLEOTIDE SEQUENCE [LARGE SCALE GENOMIC DNA]</scope>
    <source>
        <strain evidence="2">SYSU_2023b</strain>
        <tissue evidence="2">Whole body</tissue>
    </source>
</reference>
<feature type="region of interest" description="Disordered" evidence="1">
    <location>
        <begin position="108"/>
        <end position="134"/>
    </location>
</feature>
<evidence type="ECO:0000313" key="2">
    <source>
        <dbReference type="EMBL" id="KAK9892967.1"/>
    </source>
</evidence>